<proteinExistence type="predicted"/>
<reference evidence="3" key="1">
    <citation type="journal article" date="2014" name="Proc. Natl. Acad. Sci. U.S.A.">
        <title>Extensive sampling of basidiomycete genomes demonstrates inadequacy of the white-rot/brown-rot paradigm for wood decay fungi.</title>
        <authorList>
            <person name="Riley R."/>
            <person name="Salamov A.A."/>
            <person name="Brown D.W."/>
            <person name="Nagy L.G."/>
            <person name="Floudas D."/>
            <person name="Held B.W."/>
            <person name="Levasseur A."/>
            <person name="Lombard V."/>
            <person name="Morin E."/>
            <person name="Otillar R."/>
            <person name="Lindquist E.A."/>
            <person name="Sun H."/>
            <person name="LaButti K.M."/>
            <person name="Schmutz J."/>
            <person name="Jabbour D."/>
            <person name="Luo H."/>
            <person name="Baker S.E."/>
            <person name="Pisabarro A.G."/>
            <person name="Walton J.D."/>
            <person name="Blanchette R.A."/>
            <person name="Henrissat B."/>
            <person name="Martin F."/>
            <person name="Cullen D."/>
            <person name="Hibbett D.S."/>
            <person name="Grigoriev I.V."/>
        </authorList>
    </citation>
    <scope>NUCLEOTIDE SEQUENCE [LARGE SCALE GENOMIC DNA]</scope>
    <source>
        <strain evidence="3">CBS 339.88</strain>
    </source>
</reference>
<dbReference type="OrthoDB" id="10673697at2759"/>
<dbReference type="Proteomes" id="UP000027222">
    <property type="component" value="Unassembled WGS sequence"/>
</dbReference>
<protein>
    <submittedName>
        <fullName evidence="2">Uncharacterized protein</fullName>
    </submittedName>
</protein>
<feature type="region of interest" description="Disordered" evidence="1">
    <location>
        <begin position="13"/>
        <end position="36"/>
    </location>
</feature>
<dbReference type="EMBL" id="KL142379">
    <property type="protein sequence ID" value="KDR76050.1"/>
    <property type="molecule type" value="Genomic_DNA"/>
</dbReference>
<name>A0A067SYP3_GALM3</name>
<evidence type="ECO:0000256" key="1">
    <source>
        <dbReference type="SAM" id="MobiDB-lite"/>
    </source>
</evidence>
<dbReference type="AlphaFoldDB" id="A0A067SYP3"/>
<evidence type="ECO:0000313" key="3">
    <source>
        <dbReference type="Proteomes" id="UP000027222"/>
    </source>
</evidence>
<evidence type="ECO:0000313" key="2">
    <source>
        <dbReference type="EMBL" id="KDR76050.1"/>
    </source>
</evidence>
<gene>
    <name evidence="2" type="ORF">GALMADRAFT_139805</name>
</gene>
<keyword evidence="3" id="KW-1185">Reference proteome</keyword>
<organism evidence="2 3">
    <name type="scientific">Galerina marginata (strain CBS 339.88)</name>
    <dbReference type="NCBI Taxonomy" id="685588"/>
    <lineage>
        <taxon>Eukaryota</taxon>
        <taxon>Fungi</taxon>
        <taxon>Dikarya</taxon>
        <taxon>Basidiomycota</taxon>
        <taxon>Agaricomycotina</taxon>
        <taxon>Agaricomycetes</taxon>
        <taxon>Agaricomycetidae</taxon>
        <taxon>Agaricales</taxon>
        <taxon>Agaricineae</taxon>
        <taxon>Strophariaceae</taxon>
        <taxon>Galerina</taxon>
    </lineage>
</organism>
<accession>A0A067SYP3</accession>
<dbReference type="HOGENOM" id="CLU_921484_0_0_1"/>
<sequence>MIYDTASIRCGLQSVSDTDSGDESDDSTTSRRATHPPKVLAAAADLGDPVWDFGLYKTDRIKFYLRDFTPPQLTGFHDESRWTYTTLKDYHPLVIKQFPYHLRLHSRFSRHFATVARLFTHLSRVQFGNREGLRRSSSLQEVISDSRFSELFREYCNFEELKFAICNQRSGESNKWEGYVSQLLHLRRLVTLTLRCADEFIREFGYGEGLRTYVQYHGINVWQTPYRPHPILHTFEVLYFISLPRFLHDYDCPGDSQQVLDILSKTFRESDDLRNLTRGVIQCLSIPDRSLELKMVDPPPGI</sequence>
<dbReference type="STRING" id="685588.A0A067SYP3"/>